<gene>
    <name evidence="2" type="ordered locus">Halhy_4906</name>
</gene>
<dbReference type="KEGG" id="hhy:Halhy_4906"/>
<proteinExistence type="predicted"/>
<reference evidence="2 3" key="1">
    <citation type="journal article" date="2011" name="Stand. Genomic Sci.">
        <title>Complete genome sequence of Haliscomenobacter hydrossis type strain (O).</title>
        <authorList>
            <consortium name="US DOE Joint Genome Institute (JGI-PGF)"/>
            <person name="Daligault H."/>
            <person name="Lapidus A."/>
            <person name="Zeytun A."/>
            <person name="Nolan M."/>
            <person name="Lucas S."/>
            <person name="Del Rio T.G."/>
            <person name="Tice H."/>
            <person name="Cheng J.F."/>
            <person name="Tapia R."/>
            <person name="Han C."/>
            <person name="Goodwin L."/>
            <person name="Pitluck S."/>
            <person name="Liolios K."/>
            <person name="Pagani I."/>
            <person name="Ivanova N."/>
            <person name="Huntemann M."/>
            <person name="Mavromatis K."/>
            <person name="Mikhailova N."/>
            <person name="Pati A."/>
            <person name="Chen A."/>
            <person name="Palaniappan K."/>
            <person name="Land M."/>
            <person name="Hauser L."/>
            <person name="Brambilla E.M."/>
            <person name="Rohde M."/>
            <person name="Verbarg S."/>
            <person name="Goker M."/>
            <person name="Bristow J."/>
            <person name="Eisen J.A."/>
            <person name="Markowitz V."/>
            <person name="Hugenholtz P."/>
            <person name="Kyrpides N.C."/>
            <person name="Klenk H.P."/>
            <person name="Woyke T."/>
        </authorList>
    </citation>
    <scope>NUCLEOTIDE SEQUENCE [LARGE SCALE GENOMIC DNA]</scope>
    <source>
        <strain evidence="3">ATCC 27775 / DSM 1100 / LMG 10767 / O</strain>
    </source>
</reference>
<organism evidence="2 3">
    <name type="scientific">Haliscomenobacter hydrossis (strain ATCC 27775 / DSM 1100 / LMG 10767 / O)</name>
    <dbReference type="NCBI Taxonomy" id="760192"/>
    <lineage>
        <taxon>Bacteria</taxon>
        <taxon>Pseudomonadati</taxon>
        <taxon>Bacteroidota</taxon>
        <taxon>Saprospiria</taxon>
        <taxon>Saprospirales</taxon>
        <taxon>Haliscomenobacteraceae</taxon>
        <taxon>Haliscomenobacter</taxon>
    </lineage>
</organism>
<keyword evidence="1" id="KW-1133">Transmembrane helix</keyword>
<name>F4L026_HALH1</name>
<accession>F4L026</accession>
<dbReference type="AlphaFoldDB" id="F4L026"/>
<keyword evidence="1" id="KW-0812">Transmembrane</keyword>
<sequence>MKNPEIIRLFSIYSNYFRIYGFYFLHDLIIYLIISILLNTYLLARSLIS</sequence>
<evidence type="ECO:0000256" key="1">
    <source>
        <dbReference type="SAM" id="Phobius"/>
    </source>
</evidence>
<dbReference type="EMBL" id="CP002691">
    <property type="protein sequence ID" value="AEE52735.1"/>
    <property type="molecule type" value="Genomic_DNA"/>
</dbReference>
<evidence type="ECO:0000313" key="3">
    <source>
        <dbReference type="Proteomes" id="UP000008461"/>
    </source>
</evidence>
<protein>
    <submittedName>
        <fullName evidence="2">Uncharacterized protein</fullName>
    </submittedName>
</protein>
<keyword evidence="3" id="KW-1185">Reference proteome</keyword>
<dbReference type="Proteomes" id="UP000008461">
    <property type="component" value="Chromosome"/>
</dbReference>
<reference key="2">
    <citation type="submission" date="2011-04" db="EMBL/GenBank/DDBJ databases">
        <title>Complete sequence of chromosome of Haliscomenobacter hydrossis DSM 1100.</title>
        <authorList>
            <consortium name="US DOE Joint Genome Institute (JGI-PGF)"/>
            <person name="Lucas S."/>
            <person name="Han J."/>
            <person name="Lapidus A."/>
            <person name="Bruce D."/>
            <person name="Goodwin L."/>
            <person name="Pitluck S."/>
            <person name="Peters L."/>
            <person name="Kyrpides N."/>
            <person name="Mavromatis K."/>
            <person name="Ivanova N."/>
            <person name="Ovchinnikova G."/>
            <person name="Pagani I."/>
            <person name="Daligault H."/>
            <person name="Detter J.C."/>
            <person name="Han C."/>
            <person name="Land M."/>
            <person name="Hauser L."/>
            <person name="Markowitz V."/>
            <person name="Cheng J.-F."/>
            <person name="Hugenholtz P."/>
            <person name="Woyke T."/>
            <person name="Wu D."/>
            <person name="Verbarg S."/>
            <person name="Frueling A."/>
            <person name="Brambilla E."/>
            <person name="Klenk H.-P."/>
            <person name="Eisen J.A."/>
        </authorList>
    </citation>
    <scope>NUCLEOTIDE SEQUENCE</scope>
    <source>
        <strain>DSM 1100</strain>
    </source>
</reference>
<dbReference type="STRING" id="760192.Halhy_4906"/>
<keyword evidence="1" id="KW-0472">Membrane</keyword>
<evidence type="ECO:0000313" key="2">
    <source>
        <dbReference type="EMBL" id="AEE52735.1"/>
    </source>
</evidence>
<dbReference type="HOGENOM" id="CLU_3136308_0_0_10"/>
<feature type="transmembrane region" description="Helical" evidence="1">
    <location>
        <begin position="20"/>
        <end position="44"/>
    </location>
</feature>